<evidence type="ECO:0000256" key="3">
    <source>
        <dbReference type="ARBA" id="ARBA00022691"/>
    </source>
</evidence>
<evidence type="ECO:0000259" key="4">
    <source>
        <dbReference type="Pfam" id="PF05175"/>
    </source>
</evidence>
<accession>A4BEJ8</accession>
<dbReference type="GO" id="GO:0032259">
    <property type="term" value="P:methylation"/>
    <property type="evidence" value="ECO:0007669"/>
    <property type="project" value="UniProtKB-KW"/>
</dbReference>
<dbReference type="SUPFAM" id="SSF53335">
    <property type="entry name" value="S-adenosyl-L-methionine-dependent methyltransferases"/>
    <property type="match status" value="1"/>
</dbReference>
<dbReference type="InterPro" id="IPR002052">
    <property type="entry name" value="DNA_methylase_N6_adenine_CS"/>
</dbReference>
<proteinExistence type="predicted"/>
<dbReference type="FunFam" id="3.40.50.150:FF:000042">
    <property type="entry name" value="50S ribosomal protein L3 glutamine methyltransferase"/>
    <property type="match status" value="1"/>
</dbReference>
<evidence type="ECO:0000313" key="5">
    <source>
        <dbReference type="EMBL" id="EAR09425.1"/>
    </source>
</evidence>
<evidence type="ECO:0000256" key="1">
    <source>
        <dbReference type="ARBA" id="ARBA00022603"/>
    </source>
</evidence>
<dbReference type="PROSITE" id="PS00092">
    <property type="entry name" value="N6_MTASE"/>
    <property type="match status" value="1"/>
</dbReference>
<reference evidence="5 6" key="1">
    <citation type="submission" date="2006-02" db="EMBL/GenBank/DDBJ databases">
        <authorList>
            <person name="Pinhassi J."/>
            <person name="Pedros-Alio C."/>
            <person name="Ferriera S."/>
            <person name="Johnson J."/>
            <person name="Kravitz S."/>
            <person name="Halpern A."/>
            <person name="Remington K."/>
            <person name="Beeson K."/>
            <person name="Tran B."/>
            <person name="Rogers Y.-H."/>
            <person name="Friedman R."/>
            <person name="Venter J.C."/>
        </authorList>
    </citation>
    <scope>NUCLEOTIDE SEQUENCE [LARGE SCALE GENOMIC DNA]</scope>
    <source>
        <strain evidence="5 6">MED297</strain>
    </source>
</reference>
<dbReference type="InterPro" id="IPR007848">
    <property type="entry name" value="Small_mtfrase_dom"/>
</dbReference>
<dbReference type="PANTHER" id="PTHR47806">
    <property type="entry name" value="50S RIBOSOMAL PROTEIN L3 GLUTAMINE METHYLTRANSFERASE"/>
    <property type="match status" value="1"/>
</dbReference>
<keyword evidence="3" id="KW-0949">S-adenosyl-L-methionine</keyword>
<protein>
    <submittedName>
        <fullName evidence="5">Modification methylase, HemK family protein</fullName>
    </submittedName>
</protein>
<comment type="caution">
    <text evidence="5">The sequence shown here is derived from an EMBL/GenBank/DDBJ whole genome shotgun (WGS) entry which is preliminary data.</text>
</comment>
<dbReference type="HOGENOM" id="CLU_018398_5_1_6"/>
<dbReference type="GO" id="GO:0003676">
    <property type="term" value="F:nucleic acid binding"/>
    <property type="evidence" value="ECO:0007669"/>
    <property type="project" value="InterPro"/>
</dbReference>
<sequence>MGSSPSQPFPDLSQLTELRTITDWIRFAASTMERYTCFYGHGFADPYSEARFLVLRSLLLDWDVPESCFQAALLETERAHLYERIRQRTVERVPSAYLLQEAWFCHEPFYVTSDVLIPRSPIAELIEARFEPWLSSAPQRLLDLCTGSGCIGIAMARVFPEALVDLSDLSDSAVHIATSNVAQKDLEYQVNAYQGDLFDGLPQTRYDLIVSNPPYVDAEDIDDMPAEFSHEPRLGLAAGGDGLDIVRRILSQAPDFLTEDGWLVCEVGNSAMALIEAYPDVPFEWPEFSQGGHGVFIISQRDLIQHQSAFKAG</sequence>
<keyword evidence="1 5" id="KW-0489">Methyltransferase</keyword>
<name>A4BEJ8_9GAMM</name>
<dbReference type="Proteomes" id="UP000005953">
    <property type="component" value="Unassembled WGS sequence"/>
</dbReference>
<gene>
    <name evidence="5" type="ORF">MED297_02357</name>
</gene>
<organism evidence="5 6">
    <name type="scientific">Reinekea blandensis MED297</name>
    <dbReference type="NCBI Taxonomy" id="314283"/>
    <lineage>
        <taxon>Bacteria</taxon>
        <taxon>Pseudomonadati</taxon>
        <taxon>Pseudomonadota</taxon>
        <taxon>Gammaproteobacteria</taxon>
        <taxon>Oceanospirillales</taxon>
        <taxon>Saccharospirillaceae</taxon>
        <taxon>Reinekea</taxon>
    </lineage>
</organism>
<evidence type="ECO:0000313" key="6">
    <source>
        <dbReference type="Proteomes" id="UP000005953"/>
    </source>
</evidence>
<dbReference type="GO" id="GO:0005829">
    <property type="term" value="C:cytosol"/>
    <property type="evidence" value="ECO:0007669"/>
    <property type="project" value="TreeGrafter"/>
</dbReference>
<dbReference type="CDD" id="cd02440">
    <property type="entry name" value="AdoMet_MTases"/>
    <property type="match status" value="1"/>
</dbReference>
<dbReference type="NCBIfam" id="TIGR03533">
    <property type="entry name" value="L3_gln_methyl"/>
    <property type="match status" value="1"/>
</dbReference>
<keyword evidence="6" id="KW-1185">Reference proteome</keyword>
<keyword evidence="2" id="KW-0808">Transferase</keyword>
<dbReference type="RefSeq" id="WP_008047051.1">
    <property type="nucleotide sequence ID" value="NZ_CH724153.1"/>
</dbReference>
<dbReference type="InterPro" id="IPR029063">
    <property type="entry name" value="SAM-dependent_MTases_sf"/>
</dbReference>
<dbReference type="STRING" id="314283.MED297_02357"/>
<dbReference type="Pfam" id="PF05175">
    <property type="entry name" value="MTS"/>
    <property type="match status" value="1"/>
</dbReference>
<dbReference type="Gene3D" id="3.40.50.150">
    <property type="entry name" value="Vaccinia Virus protein VP39"/>
    <property type="match status" value="1"/>
</dbReference>
<dbReference type="EMBL" id="AAOE01000010">
    <property type="protein sequence ID" value="EAR09425.1"/>
    <property type="molecule type" value="Genomic_DNA"/>
</dbReference>
<evidence type="ECO:0000256" key="2">
    <source>
        <dbReference type="ARBA" id="ARBA00022679"/>
    </source>
</evidence>
<dbReference type="GO" id="GO:0036009">
    <property type="term" value="F:protein-glutamine N-methyltransferase activity"/>
    <property type="evidence" value="ECO:0007669"/>
    <property type="project" value="InterPro"/>
</dbReference>
<dbReference type="InterPro" id="IPR004556">
    <property type="entry name" value="HemK-like"/>
</dbReference>
<dbReference type="InterPro" id="IPR017127">
    <property type="entry name" value="Ribosome_uL3_MTase"/>
</dbReference>
<dbReference type="PIRSF" id="PIRSF037167">
    <property type="entry name" value="Mtase_YfcB_prd"/>
    <property type="match status" value="1"/>
</dbReference>
<dbReference type="OrthoDB" id="9800643at2"/>
<dbReference type="NCBIfam" id="TIGR00536">
    <property type="entry name" value="hemK_fam"/>
    <property type="match status" value="1"/>
</dbReference>
<dbReference type="PANTHER" id="PTHR47806:SF1">
    <property type="entry name" value="RIBOSOMAL PROTEIN UL3 GLUTAMINE METHYLTRANSFERASE"/>
    <property type="match status" value="1"/>
</dbReference>
<dbReference type="AlphaFoldDB" id="A4BEJ8"/>
<feature type="domain" description="Methyltransferase small" evidence="4">
    <location>
        <begin position="138"/>
        <end position="228"/>
    </location>
</feature>